<name>A0A3Q8RRR0_9REOV</name>
<comment type="catalytic activity">
    <reaction evidence="8">
        <text>RNA(n) + a ribonucleoside 5'-triphosphate = RNA(n+1) + diphosphate</text>
        <dbReference type="Rhea" id="RHEA:21248"/>
        <dbReference type="Rhea" id="RHEA-COMP:14527"/>
        <dbReference type="Rhea" id="RHEA-COMP:17342"/>
        <dbReference type="ChEBI" id="CHEBI:33019"/>
        <dbReference type="ChEBI" id="CHEBI:61557"/>
        <dbReference type="ChEBI" id="CHEBI:140395"/>
        <dbReference type="EC" id="2.7.7.48"/>
    </reaction>
</comment>
<keyword evidence="4 8" id="KW-0808">Transferase</keyword>
<keyword evidence="5 8" id="KW-0548">Nucleotidyltransferase</keyword>
<keyword evidence="3 8" id="KW-0696">RNA-directed RNA polymerase</keyword>
<dbReference type="EC" id="2.7.7.48" evidence="2 8"/>
<accession>A0A3Q8RRR0</accession>
<dbReference type="SUPFAM" id="SSF56672">
    <property type="entry name" value="DNA/RNA polymerases"/>
    <property type="match status" value="1"/>
</dbReference>
<dbReference type="GO" id="GO:0003723">
    <property type="term" value="F:RNA binding"/>
    <property type="evidence" value="ECO:0007669"/>
    <property type="project" value="InterPro"/>
</dbReference>
<dbReference type="GO" id="GO:0019079">
    <property type="term" value="P:viral genome replication"/>
    <property type="evidence" value="ECO:0007669"/>
    <property type="project" value="InterPro"/>
</dbReference>
<dbReference type="InterPro" id="IPR007097">
    <property type="entry name" value="RNA-dir_pol_reovirus"/>
</dbReference>
<comment type="similarity">
    <text evidence="1 8">Belongs to the reoviridae RNA-directed RNA polymerase family.</text>
</comment>
<evidence type="ECO:0000259" key="9">
    <source>
        <dbReference type="PROSITE" id="PS50523"/>
    </source>
</evidence>
<evidence type="ECO:0000256" key="7">
    <source>
        <dbReference type="ARBA" id="ARBA00022953"/>
    </source>
</evidence>
<dbReference type="GO" id="GO:0000166">
    <property type="term" value="F:nucleotide binding"/>
    <property type="evidence" value="ECO:0007669"/>
    <property type="project" value="UniProtKB-KW"/>
</dbReference>
<protein>
    <recommendedName>
        <fullName evidence="2 8">RNA-directed RNA polymerase</fullName>
        <ecNumber evidence="2 8">2.7.7.48</ecNumber>
    </recommendedName>
</protein>
<dbReference type="InterPro" id="IPR008723">
    <property type="entry name" value="RNA_pol_orbivir"/>
</dbReference>
<evidence type="ECO:0000256" key="3">
    <source>
        <dbReference type="ARBA" id="ARBA00022484"/>
    </source>
</evidence>
<sequence>MAAVTQDAEHVRQTLRKLFLGLEINGQKTDYHYYKYSPALSEKFEREGKRKKCNGENEATQDDAINDRTVLYGVPVIREATWEDIALDYQDYSADGTDALRVYEMSLLPMSELDPEEEFLRNYELSDPPRNVSFDKFIRQRMRAECAVYGDLSLRHWYALLTGLDRILGTRSLGLGVITTFIMKYGIPFKQNTRDLSQISEEIVSSTVVLLFEMCLMESILEMNVRLRCEEEKIKNEIRVGTITVNMVQIIRELFLVMLPHPKKINNGLRAVYSWFVKCWGTGCEEVIVLESRGSDDRNSKDVNYVRYKSVQNAYAQLVNTSRFHSDSRRANLKKLEDTLLYAEELSGRRMSMPVFHDLLRHVYTAPFDPTNIGHVVLASLLLSIQTMSGYGRAWVKNVGDDPEKIVQPSESNFISRVCKQTEVNFIRAYDEAEKRGFRIVPPHEMYSSLLRLAKNTSSGMSTTVEVIKTFGPRSEYKEDVIKISSRQKAMVIMREGDKIYSDENLRRKFNTSEWFQTKGSRDVPIKSTRTIYAIHISVLAPQLLLTLPLNEYFAQAGGATTPSAPEIAGKIIIGDLEATGSRVMDASDTYRNTSDESILTLALDYSEYDSHMTAYNFRAGMLSGMRRALSKYHSYRYEGYTVDDMIEFGYGDGRISGTLWNGKRAVFRMWEKDYLQLNKGDIEPPEDAAFKIRTPGVFPIRSLEIASKYASKDGDILVSPWDGSDLAKVSTHLSGENSTLIANSLHNMAIGRIMQEELACRAPGVLNILSEMYVGDDTLFYIATNTNSVSKIDRAIDVIFDTVKKCGHEASAAKTTFLPFSAEKTQTHAKQGIYIPQDRMMVVSSEKPKNIENIQGYMRANVTTYVTKVSRGFSERLARLILMFKASILGYRKLKRTVFDGEYRSRKYHSHIEDGYTLCTVRDPMVLFLPIDWNGYGASPVALNIVNTPELILDMIMIPELTPFAYPLLRLRSMALPVWDETKADKRQIKTETPMALFSKLARPAVVAALSNSYLSSAVRELPLQGLGPHQISKTMLHSALLKEQRARTLLSPGYELDYQKELNKHRANPSIRLSILGEDMAIDAGYAKMFTVRMDAETQSTYVFPDVNLSPSFKMQKYLLGNRNMLKIRMSYVDKIDGILRGDVVMRGFVTSTMILRLLEELGTGHTVEDLSTIFQLMNIESRIAQRLAEYVGRSRIRFDTLKVNKGGIAGDEFSMSLNVCTQEMVDSYVSYPWELQQAERDALVLHASQLLMIRASVGLPPCRLHFEVHPEWKNQVRKARITSRMPPRGKITKLCSDVRNLVATMIERQFL</sequence>
<dbReference type="PROSITE" id="PS50523">
    <property type="entry name" value="RDRP_DSRNA_REO"/>
    <property type="match status" value="1"/>
</dbReference>
<reference evidence="10" key="1">
    <citation type="journal article" date="2019" name="J. Gen. Virol.">
        <title>Skunk River virus, a novel orbivirus isolated from Aedes trivittatus in the United States.</title>
        <authorList>
            <person name="Tangudu C.S."/>
            <person name="Charles J."/>
            <person name="Hurt S.L."/>
            <person name="Dunphy B.M."/>
            <person name="Smith R.C."/>
            <person name="Bartholomay L.C."/>
            <person name="Blitvich B.J."/>
        </authorList>
    </citation>
    <scope>NUCLEOTIDE SEQUENCE</scope>
    <source>
        <strain evidence="10">SkRV-IA07</strain>
    </source>
</reference>
<feature type="domain" description="RdRp catalytic" evidence="9">
    <location>
        <begin position="572"/>
        <end position="824"/>
    </location>
</feature>
<dbReference type="PIRSF" id="PIRSF000821">
    <property type="entry name" value="RdRPol"/>
    <property type="match status" value="1"/>
</dbReference>
<evidence type="ECO:0000313" key="10">
    <source>
        <dbReference type="EMBL" id="AZJ37597.1"/>
    </source>
</evidence>
<dbReference type="EMBL" id="MK100569">
    <property type="protein sequence ID" value="AZJ37597.1"/>
    <property type="molecule type" value="Genomic_RNA"/>
</dbReference>
<evidence type="ECO:0000256" key="2">
    <source>
        <dbReference type="ARBA" id="ARBA00012494"/>
    </source>
</evidence>
<evidence type="ECO:0000256" key="4">
    <source>
        <dbReference type="ARBA" id="ARBA00022679"/>
    </source>
</evidence>
<evidence type="ECO:0000256" key="5">
    <source>
        <dbReference type="ARBA" id="ARBA00022695"/>
    </source>
</evidence>
<dbReference type="GO" id="GO:0003968">
    <property type="term" value="F:RNA-directed RNA polymerase activity"/>
    <property type="evidence" value="ECO:0007669"/>
    <property type="project" value="UniProtKB-UniRule"/>
</dbReference>
<dbReference type="InterPro" id="IPR043502">
    <property type="entry name" value="DNA/RNA_pol_sf"/>
</dbReference>
<evidence type="ECO:0000256" key="1">
    <source>
        <dbReference type="ARBA" id="ARBA00009581"/>
    </source>
</evidence>
<keyword evidence="7 8" id="KW-0693">Viral RNA replication</keyword>
<evidence type="ECO:0000256" key="8">
    <source>
        <dbReference type="PIRNR" id="PIRNR000821"/>
    </source>
</evidence>
<keyword evidence="6 8" id="KW-0547">Nucleotide-binding</keyword>
<dbReference type="Pfam" id="PF05788">
    <property type="entry name" value="Orbi_VP1"/>
    <property type="match status" value="1"/>
</dbReference>
<proteinExistence type="inferred from homology"/>
<dbReference type="GO" id="GO:0006351">
    <property type="term" value="P:DNA-templated transcription"/>
    <property type="evidence" value="ECO:0007669"/>
    <property type="project" value="UniProtKB-UniRule"/>
</dbReference>
<organism evidence="10">
    <name type="scientific">Skunk River virus</name>
    <dbReference type="NCBI Taxonomy" id="2488682"/>
    <lineage>
        <taxon>Viruses</taxon>
        <taxon>Riboviria</taxon>
        <taxon>Orthornavirae</taxon>
        <taxon>Duplornaviricota</taxon>
        <taxon>Resentoviricetes</taxon>
        <taxon>Reovirales</taxon>
        <taxon>Sedoreoviridae</taxon>
        <taxon>Orbivirus</taxon>
    </lineage>
</organism>
<evidence type="ECO:0000256" key="6">
    <source>
        <dbReference type="ARBA" id="ARBA00022741"/>
    </source>
</evidence>